<proteinExistence type="predicted"/>
<organism evidence="4 5">
    <name type="scientific">Nonomuraea mesophila</name>
    <dbReference type="NCBI Taxonomy" id="2530382"/>
    <lineage>
        <taxon>Bacteria</taxon>
        <taxon>Bacillati</taxon>
        <taxon>Actinomycetota</taxon>
        <taxon>Actinomycetes</taxon>
        <taxon>Streptosporangiales</taxon>
        <taxon>Streptosporangiaceae</taxon>
        <taxon>Nonomuraea</taxon>
    </lineage>
</organism>
<dbReference type="RefSeq" id="WP_132635283.1">
    <property type="nucleotide sequence ID" value="NZ_SMLD01000099.1"/>
</dbReference>
<evidence type="ECO:0008006" key="6">
    <source>
        <dbReference type="Google" id="ProtNLM"/>
    </source>
</evidence>
<dbReference type="PANTHER" id="PTHR42813:SF7">
    <property type="entry name" value="ALCOHOL DEHYDROGENASE (ZN-DEPENDENT)-RELATED"/>
    <property type="match status" value="1"/>
</dbReference>
<comment type="cofactor">
    <cofactor evidence="1">
        <name>Zn(2+)</name>
        <dbReference type="ChEBI" id="CHEBI:29105"/>
    </cofactor>
</comment>
<dbReference type="EMBL" id="SMLD01000099">
    <property type="protein sequence ID" value="TDE41376.1"/>
    <property type="molecule type" value="Genomic_DNA"/>
</dbReference>
<dbReference type="GO" id="GO:0046872">
    <property type="term" value="F:metal ion binding"/>
    <property type="evidence" value="ECO:0007669"/>
    <property type="project" value="UniProtKB-KW"/>
</dbReference>
<evidence type="ECO:0000256" key="3">
    <source>
        <dbReference type="ARBA" id="ARBA00022833"/>
    </source>
</evidence>
<dbReference type="PANTHER" id="PTHR42813">
    <property type="entry name" value="ZINC-TYPE ALCOHOL DEHYDROGENASE-LIKE"/>
    <property type="match status" value="1"/>
</dbReference>
<dbReference type="InterPro" id="IPR036291">
    <property type="entry name" value="NAD(P)-bd_dom_sf"/>
</dbReference>
<evidence type="ECO:0000256" key="2">
    <source>
        <dbReference type="ARBA" id="ARBA00022723"/>
    </source>
</evidence>
<keyword evidence="2" id="KW-0479">Metal-binding</keyword>
<dbReference type="SUPFAM" id="SSF51735">
    <property type="entry name" value="NAD(P)-binding Rossmann-fold domains"/>
    <property type="match status" value="1"/>
</dbReference>
<evidence type="ECO:0000256" key="1">
    <source>
        <dbReference type="ARBA" id="ARBA00001947"/>
    </source>
</evidence>
<evidence type="ECO:0000313" key="5">
    <source>
        <dbReference type="Proteomes" id="UP000295136"/>
    </source>
</evidence>
<keyword evidence="5" id="KW-1185">Reference proteome</keyword>
<accession>A0A4V2Z8R4</accession>
<evidence type="ECO:0000313" key="4">
    <source>
        <dbReference type="EMBL" id="TDE41376.1"/>
    </source>
</evidence>
<keyword evidence="3" id="KW-0862">Zinc</keyword>
<dbReference type="Proteomes" id="UP000295136">
    <property type="component" value="Unassembled WGS sequence"/>
</dbReference>
<sequence>MSISPAARTMPGVPGDAPAQALRWALDMADKAGTIGITGVYPPGLESFPLGTAMNRNLTIKAGNCNHRRYAPGLLSRIAQDGADPTTVLTQQESLPTVIDAYQAFDRREPGWTKVTLELG</sequence>
<comment type="caution">
    <text evidence="4">The sequence shown here is derived from an EMBL/GenBank/DDBJ whole genome shotgun (WGS) entry which is preliminary data.</text>
</comment>
<name>A0A4V2Z8R4_9ACTN</name>
<dbReference type="Gene3D" id="3.90.180.10">
    <property type="entry name" value="Medium-chain alcohol dehydrogenases, catalytic domain"/>
    <property type="match status" value="1"/>
</dbReference>
<gene>
    <name evidence="4" type="ORF">E1295_30295</name>
</gene>
<reference evidence="4 5" key="1">
    <citation type="submission" date="2019-03" db="EMBL/GenBank/DDBJ databases">
        <title>Draft genome sequences of novel Actinobacteria.</title>
        <authorList>
            <person name="Sahin N."/>
            <person name="Ay H."/>
            <person name="Saygin H."/>
        </authorList>
    </citation>
    <scope>NUCLEOTIDE SEQUENCE [LARGE SCALE GENOMIC DNA]</scope>
    <source>
        <strain evidence="4 5">6K102</strain>
    </source>
</reference>
<protein>
    <recommendedName>
        <fullName evidence="6">Alcohol dehydrogenase</fullName>
    </recommendedName>
</protein>
<dbReference type="Gene3D" id="3.40.50.720">
    <property type="entry name" value="NAD(P)-binding Rossmann-like Domain"/>
    <property type="match status" value="1"/>
</dbReference>
<dbReference type="AlphaFoldDB" id="A0A4V2Z8R4"/>